<keyword evidence="3" id="KW-1185">Reference proteome</keyword>
<comment type="caution">
    <text evidence="2">The sequence shown here is derived from an EMBL/GenBank/DDBJ whole genome shotgun (WGS) entry which is preliminary data.</text>
</comment>
<accession>A0A4Q4ZJR8</accession>
<dbReference type="InterPro" id="IPR032710">
    <property type="entry name" value="NTF2-like_dom_sf"/>
</dbReference>
<evidence type="ECO:0000313" key="3">
    <source>
        <dbReference type="Proteomes" id="UP000295198"/>
    </source>
</evidence>
<organism evidence="2 3">
    <name type="scientific">Nocardioides guangzhouensis</name>
    <dbReference type="NCBI Taxonomy" id="2497878"/>
    <lineage>
        <taxon>Bacteria</taxon>
        <taxon>Bacillati</taxon>
        <taxon>Actinomycetota</taxon>
        <taxon>Actinomycetes</taxon>
        <taxon>Propionibacteriales</taxon>
        <taxon>Nocardioidaceae</taxon>
        <taxon>Nocardioides</taxon>
    </lineage>
</organism>
<gene>
    <name evidence="2" type="ORF">EKO23_02535</name>
</gene>
<evidence type="ECO:0000313" key="2">
    <source>
        <dbReference type="EMBL" id="RYP88238.1"/>
    </source>
</evidence>
<dbReference type="Proteomes" id="UP000295198">
    <property type="component" value="Unassembled WGS sequence"/>
</dbReference>
<dbReference type="OrthoDB" id="3542814at2"/>
<reference evidence="2 3" key="1">
    <citation type="submission" date="2019-01" db="EMBL/GenBank/DDBJ databases">
        <title>Nocardioides guangzhouensis sp. nov., an actinobacterium isolated from soil.</title>
        <authorList>
            <person name="Fu Y."/>
            <person name="Cai Y."/>
            <person name="Lin Z."/>
            <person name="Chen P."/>
        </authorList>
    </citation>
    <scope>NUCLEOTIDE SEQUENCE [LARGE SCALE GENOMIC DNA]</scope>
    <source>
        <strain evidence="2 3">130</strain>
    </source>
</reference>
<evidence type="ECO:0000259" key="1">
    <source>
        <dbReference type="Pfam" id="PF12680"/>
    </source>
</evidence>
<dbReference type="Pfam" id="PF12680">
    <property type="entry name" value="SnoaL_2"/>
    <property type="match status" value="1"/>
</dbReference>
<dbReference type="AlphaFoldDB" id="A0A4Q4ZJR8"/>
<protein>
    <submittedName>
        <fullName evidence="2">Nuclear transport factor 2 family protein</fullName>
    </submittedName>
</protein>
<dbReference type="RefSeq" id="WP_134713777.1">
    <property type="nucleotide sequence ID" value="NZ_SDKM01000003.1"/>
</dbReference>
<proteinExistence type="predicted"/>
<sequence length="135" mass="15041">MATMVERLRDVTNAHDAVGMAALFADDYRSSQPAHPGRAFTGNGQVQENWTSVFAGIPDFASVLVASSIDGDTEWGEWEWHGTHLDGSRFAMCGVMVLRVRDDRVAEARLYMEQVEATEQDIRAAVQELYHPPED</sequence>
<dbReference type="Gene3D" id="3.10.450.50">
    <property type="match status" value="1"/>
</dbReference>
<feature type="domain" description="SnoaL-like" evidence="1">
    <location>
        <begin position="5"/>
        <end position="107"/>
    </location>
</feature>
<dbReference type="EMBL" id="SDKM01000003">
    <property type="protein sequence ID" value="RYP88238.1"/>
    <property type="molecule type" value="Genomic_DNA"/>
</dbReference>
<name>A0A4Q4ZJR8_9ACTN</name>
<dbReference type="SUPFAM" id="SSF54427">
    <property type="entry name" value="NTF2-like"/>
    <property type="match status" value="1"/>
</dbReference>
<dbReference type="InterPro" id="IPR037401">
    <property type="entry name" value="SnoaL-like"/>
</dbReference>